<dbReference type="InterPro" id="IPR055270">
    <property type="entry name" value="Glyco_tran_10_C"/>
</dbReference>
<keyword evidence="5" id="KW-0333">Golgi apparatus</keyword>
<dbReference type="EC" id="2.4.1.-" evidence="5"/>
<evidence type="ECO:0000313" key="9">
    <source>
        <dbReference type="Proteomes" id="UP001432027"/>
    </source>
</evidence>
<evidence type="ECO:0000256" key="2">
    <source>
        <dbReference type="ARBA" id="ARBA00008919"/>
    </source>
</evidence>
<dbReference type="EMBL" id="BTSX01000006">
    <property type="protein sequence ID" value="GMT08001.1"/>
    <property type="molecule type" value="Genomic_DNA"/>
</dbReference>
<keyword evidence="4 5" id="KW-0808">Transferase</keyword>
<comment type="subcellular location">
    <subcellularLocation>
        <location evidence="5">Golgi apparatus</location>
        <location evidence="5">Golgi stack membrane</location>
        <topology evidence="5">Single-pass type II membrane protein</topology>
    </subcellularLocation>
</comment>
<dbReference type="Proteomes" id="UP001432027">
    <property type="component" value="Unassembled WGS sequence"/>
</dbReference>
<dbReference type="GO" id="GO:0046920">
    <property type="term" value="F:alpha-(1-&gt;3)-fucosyltransferase activity"/>
    <property type="evidence" value="ECO:0007669"/>
    <property type="project" value="TreeGrafter"/>
</dbReference>
<organism evidence="8 9">
    <name type="scientific">Pristionchus entomophagus</name>
    <dbReference type="NCBI Taxonomy" id="358040"/>
    <lineage>
        <taxon>Eukaryota</taxon>
        <taxon>Metazoa</taxon>
        <taxon>Ecdysozoa</taxon>
        <taxon>Nematoda</taxon>
        <taxon>Chromadorea</taxon>
        <taxon>Rhabditida</taxon>
        <taxon>Rhabditina</taxon>
        <taxon>Diplogasteromorpha</taxon>
        <taxon>Diplogasteroidea</taxon>
        <taxon>Neodiplogasteridae</taxon>
        <taxon>Pristionchus</taxon>
    </lineage>
</organism>
<reference evidence="8" key="1">
    <citation type="submission" date="2023-10" db="EMBL/GenBank/DDBJ databases">
        <title>Genome assembly of Pristionchus species.</title>
        <authorList>
            <person name="Yoshida K."/>
            <person name="Sommer R.J."/>
        </authorList>
    </citation>
    <scope>NUCLEOTIDE SEQUENCE</scope>
    <source>
        <strain evidence="8">RS0144</strain>
    </source>
</reference>
<dbReference type="Gene3D" id="3.40.50.11660">
    <property type="entry name" value="Glycosyl transferase family 10, C-terminal domain"/>
    <property type="match status" value="1"/>
</dbReference>
<protein>
    <recommendedName>
        <fullName evidence="5">Fucosyltransferase</fullName>
        <ecNumber evidence="5">2.4.1.-</ecNumber>
    </recommendedName>
</protein>
<evidence type="ECO:0000259" key="7">
    <source>
        <dbReference type="Pfam" id="PF00852"/>
    </source>
</evidence>
<keyword evidence="5" id="KW-0812">Transmembrane</keyword>
<comment type="caution">
    <text evidence="8">The sequence shown here is derived from an EMBL/GenBank/DDBJ whole genome shotgun (WGS) entry which is preliminary data.</text>
</comment>
<feature type="region of interest" description="Disordered" evidence="6">
    <location>
        <begin position="77"/>
        <end position="106"/>
    </location>
</feature>
<dbReference type="AlphaFoldDB" id="A0AAV5UNK6"/>
<evidence type="ECO:0000256" key="6">
    <source>
        <dbReference type="SAM" id="MobiDB-lite"/>
    </source>
</evidence>
<dbReference type="PANTHER" id="PTHR11929">
    <property type="entry name" value="ALPHA- 1,3 -FUCOSYLTRANSFERASE"/>
    <property type="match status" value="1"/>
</dbReference>
<feature type="non-terminal residue" evidence="8">
    <location>
        <position position="120"/>
    </location>
</feature>
<dbReference type="SUPFAM" id="SSF53756">
    <property type="entry name" value="UDP-Glycosyltransferase/glycogen phosphorylase"/>
    <property type="match status" value="1"/>
</dbReference>
<evidence type="ECO:0000256" key="1">
    <source>
        <dbReference type="ARBA" id="ARBA00004922"/>
    </source>
</evidence>
<evidence type="ECO:0000256" key="5">
    <source>
        <dbReference type="RuleBase" id="RU003832"/>
    </source>
</evidence>
<comment type="pathway">
    <text evidence="1">Protein modification; protein glycosylation.</text>
</comment>
<keyword evidence="3 5" id="KW-0328">Glycosyltransferase</keyword>
<sequence length="120" mass="13578">QEINKYSFFFSGENSACKDYVTEKYWSRYHLPTIPIVLRREDYVNVNMLSHSVIALDDFDSPEAMACTSGIWSRIRQPTRSTSRGAKEGGRSHHGTRPDIATGTVGCASDCGRSSRIREW</sequence>
<dbReference type="InterPro" id="IPR001503">
    <property type="entry name" value="Glyco_trans_10"/>
</dbReference>
<accession>A0AAV5UNK6</accession>
<evidence type="ECO:0000313" key="8">
    <source>
        <dbReference type="EMBL" id="GMT08001.1"/>
    </source>
</evidence>
<proteinExistence type="inferred from homology"/>
<feature type="domain" description="Fucosyltransferase C-terminal" evidence="7">
    <location>
        <begin position="2"/>
        <end position="66"/>
    </location>
</feature>
<evidence type="ECO:0000256" key="3">
    <source>
        <dbReference type="ARBA" id="ARBA00022676"/>
    </source>
</evidence>
<dbReference type="InterPro" id="IPR038577">
    <property type="entry name" value="GT10-like_C_sf"/>
</dbReference>
<name>A0AAV5UNK6_9BILA</name>
<dbReference type="PANTHER" id="PTHR11929:SF241">
    <property type="entry name" value="ALPHA-(1,3)-FUCOSYLTRANSFERASE FUT-3"/>
    <property type="match status" value="1"/>
</dbReference>
<evidence type="ECO:0000256" key="4">
    <source>
        <dbReference type="ARBA" id="ARBA00022679"/>
    </source>
</evidence>
<keyword evidence="5" id="KW-0472">Membrane</keyword>
<gene>
    <name evidence="8" type="ORF">PENTCL1PPCAC_30175</name>
</gene>
<feature type="non-terminal residue" evidence="8">
    <location>
        <position position="1"/>
    </location>
</feature>
<comment type="similarity">
    <text evidence="2 5">Belongs to the glycosyltransferase 10 family.</text>
</comment>
<keyword evidence="9" id="KW-1185">Reference proteome</keyword>
<dbReference type="GO" id="GO:0032580">
    <property type="term" value="C:Golgi cisterna membrane"/>
    <property type="evidence" value="ECO:0007669"/>
    <property type="project" value="UniProtKB-SubCell"/>
</dbReference>
<dbReference type="Pfam" id="PF00852">
    <property type="entry name" value="Glyco_transf_10"/>
    <property type="match status" value="1"/>
</dbReference>